<accession>A0A2U0U7A4</accession>
<evidence type="ECO:0000313" key="3">
    <source>
        <dbReference type="Proteomes" id="UP000245870"/>
    </source>
</evidence>
<organism evidence="2 3">
    <name type="scientific">Hallella colorans</name>
    <dbReference type="NCBI Taxonomy" id="1703337"/>
    <lineage>
        <taxon>Bacteria</taxon>
        <taxon>Pseudomonadati</taxon>
        <taxon>Bacteroidota</taxon>
        <taxon>Bacteroidia</taxon>
        <taxon>Bacteroidales</taxon>
        <taxon>Prevotellaceae</taxon>
        <taxon>Hallella</taxon>
    </lineage>
</organism>
<sequence length="139" mass="16438">MVFVKKVIKRSFKHNALIVANIYIFIDNTNNKKNIFKHKLPFITFNFSFNQHKRSQNRRREFLRIRNSLLILLGPSKSSVQRRKPIVPSKCFLILFCPSTAPISRLPRCHDEPRRATPPSQMASKQQTTREKCRPFETR</sequence>
<evidence type="ECO:0000256" key="1">
    <source>
        <dbReference type="SAM" id="MobiDB-lite"/>
    </source>
</evidence>
<evidence type="ECO:0000313" key="2">
    <source>
        <dbReference type="EMBL" id="PVX53531.1"/>
    </source>
</evidence>
<feature type="compositionally biased region" description="Basic and acidic residues" evidence="1">
    <location>
        <begin position="128"/>
        <end position="139"/>
    </location>
</feature>
<comment type="caution">
    <text evidence="2">The sequence shown here is derived from an EMBL/GenBank/DDBJ whole genome shotgun (WGS) entry which is preliminary data.</text>
</comment>
<feature type="region of interest" description="Disordered" evidence="1">
    <location>
        <begin position="103"/>
        <end position="139"/>
    </location>
</feature>
<keyword evidence="3" id="KW-1185">Reference proteome</keyword>
<gene>
    <name evidence="2" type="ORF">C7379_11145</name>
</gene>
<dbReference type="EMBL" id="QENY01000011">
    <property type="protein sequence ID" value="PVX53531.1"/>
    <property type="molecule type" value="Genomic_DNA"/>
</dbReference>
<protein>
    <submittedName>
        <fullName evidence="2">Uncharacterized protein</fullName>
    </submittedName>
</protein>
<proteinExistence type="predicted"/>
<dbReference type="Proteomes" id="UP000245870">
    <property type="component" value="Unassembled WGS sequence"/>
</dbReference>
<dbReference type="AlphaFoldDB" id="A0A2U0U7A4"/>
<name>A0A2U0U7A4_9BACT</name>
<feature type="compositionally biased region" description="Polar residues" evidence="1">
    <location>
        <begin position="118"/>
        <end position="127"/>
    </location>
</feature>
<reference evidence="2 3" key="1">
    <citation type="submission" date="2018-05" db="EMBL/GenBank/DDBJ databases">
        <title>Genomic Encyclopedia of Type Strains, Phase IV (KMG-IV): sequencing the most valuable type-strain genomes for metagenomic binning, comparative biology and taxonomic classification.</title>
        <authorList>
            <person name="Goeker M."/>
        </authorList>
    </citation>
    <scope>NUCLEOTIDE SEQUENCE [LARGE SCALE GENOMIC DNA]</scope>
    <source>
        <strain evidence="2 3">DSM 100333</strain>
    </source>
</reference>